<accession>A0A4U5LZG7</accession>
<dbReference type="PROSITE" id="PS50893">
    <property type="entry name" value="ABC_TRANSPORTER_2"/>
    <property type="match status" value="1"/>
</dbReference>
<gene>
    <name evidence="12" type="ORF">L596_028796</name>
</gene>
<evidence type="ECO:0000256" key="4">
    <source>
        <dbReference type="ARBA" id="ARBA00022692"/>
    </source>
</evidence>
<keyword evidence="7 10" id="KW-1133">Transmembrane helix</keyword>
<dbReference type="Pfam" id="PF01061">
    <property type="entry name" value="ABC2_membrane"/>
    <property type="match status" value="1"/>
</dbReference>
<evidence type="ECO:0000256" key="8">
    <source>
        <dbReference type="ARBA" id="ARBA00023136"/>
    </source>
</evidence>
<dbReference type="GO" id="GO:0005886">
    <property type="term" value="C:plasma membrane"/>
    <property type="evidence" value="ECO:0007669"/>
    <property type="project" value="TreeGrafter"/>
</dbReference>
<dbReference type="SMART" id="SM00382">
    <property type="entry name" value="AAA"/>
    <property type="match status" value="1"/>
</dbReference>
<sequence>MAEPAPPTEASKKDPSKSFMEDERIDGSKSQSSQKDASKSEISSKTPSPEAAELPTSEKPLAGRGQRKKEILGERVTDESAGVTLIWNEISVRVPIVGGRGFKMPKLPFVTPNNDNMRVVLDRVSGVAKPGELLAIMGGSGAGKTTLLNVLTNIDQKELKKSGTVTINGQPLQADILKRISAYVQQHDIFIGTLTVREQITFSAKLRLGRRATAEEQRNRIEDVIRDFNLTNAQNTLIGVPNRTKGISLGEKKRLAIASEMFADPYLLFCDEPTSGLDAFMAKQVAIMMRDMARSGKTVITTIHQPSSEVFSMFDKVCFMAAGKIIYLGPTSEVCNFWESVGPSFACPKTFNPADHVIRTLSATSKDPQLNELRVEVSRDIRAFTAEIDDFQRIRRTFEQSKFAAELQVAIHGYQTNLERASILGGRSSYAASWPTQLWALLLRSFRTTIRDPLLLKVRLIQIVVTSLIIGIVNLNYSSEPVVGDTITNMEGVLYNCARDMNFMFLFPSIQVITSELPIFRREHRSGIYSVDTYFMSKSLAEFPQYTVLPVIYSTIVYWMTGLQRKFGHFVVFAIFNTVQCHVAISMAYAGACVFGDETLALTYMNIIVLPMLVFGGFYISFHTIPQYLKWLSYFSWYRYGYAGLMSNQFGYSNDTYYDITGCKNETTNGTSGGGFCPASDTRQLMERRGMADEHWWKHLVVLISMSVFFRIVGLGSLALRVTDLKKLKNKKLSKGNK</sequence>
<evidence type="ECO:0000256" key="7">
    <source>
        <dbReference type="ARBA" id="ARBA00022989"/>
    </source>
</evidence>
<name>A0A4U5LZG7_STECR</name>
<evidence type="ECO:0000256" key="5">
    <source>
        <dbReference type="ARBA" id="ARBA00022741"/>
    </source>
</evidence>
<comment type="subcellular location">
    <subcellularLocation>
        <location evidence="1">Membrane</location>
        <topology evidence="1">Multi-pass membrane protein</topology>
    </subcellularLocation>
</comment>
<evidence type="ECO:0000259" key="11">
    <source>
        <dbReference type="PROSITE" id="PS50893"/>
    </source>
</evidence>
<dbReference type="Gene3D" id="3.40.50.300">
    <property type="entry name" value="P-loop containing nucleotide triphosphate hydrolases"/>
    <property type="match status" value="1"/>
</dbReference>
<evidence type="ECO:0000313" key="12">
    <source>
        <dbReference type="EMBL" id="TKR61717.1"/>
    </source>
</evidence>
<dbReference type="InterPro" id="IPR003593">
    <property type="entry name" value="AAA+_ATPase"/>
</dbReference>
<dbReference type="InterPro" id="IPR003439">
    <property type="entry name" value="ABC_transporter-like_ATP-bd"/>
</dbReference>
<protein>
    <recommendedName>
        <fullName evidence="11">ABC transporter domain-containing protein</fullName>
    </recommendedName>
</protein>
<dbReference type="InterPro" id="IPR013525">
    <property type="entry name" value="ABC2_TM"/>
</dbReference>
<keyword evidence="4 10" id="KW-0812">Transmembrane</keyword>
<evidence type="ECO:0000313" key="13">
    <source>
        <dbReference type="Proteomes" id="UP000298663"/>
    </source>
</evidence>
<evidence type="ECO:0000256" key="2">
    <source>
        <dbReference type="ARBA" id="ARBA00005814"/>
    </source>
</evidence>
<dbReference type="GO" id="GO:0016887">
    <property type="term" value="F:ATP hydrolysis activity"/>
    <property type="evidence" value="ECO:0007669"/>
    <property type="project" value="InterPro"/>
</dbReference>
<dbReference type="AlphaFoldDB" id="A0A4U5LZG7"/>
<dbReference type="CDD" id="cd03213">
    <property type="entry name" value="ABCG_EPDR"/>
    <property type="match status" value="1"/>
</dbReference>
<feature type="region of interest" description="Disordered" evidence="9">
    <location>
        <begin position="1"/>
        <end position="73"/>
    </location>
</feature>
<dbReference type="OrthoDB" id="66620at2759"/>
<organism evidence="12 13">
    <name type="scientific">Steinernema carpocapsae</name>
    <name type="common">Entomopathogenic nematode</name>
    <dbReference type="NCBI Taxonomy" id="34508"/>
    <lineage>
        <taxon>Eukaryota</taxon>
        <taxon>Metazoa</taxon>
        <taxon>Ecdysozoa</taxon>
        <taxon>Nematoda</taxon>
        <taxon>Chromadorea</taxon>
        <taxon>Rhabditida</taxon>
        <taxon>Tylenchina</taxon>
        <taxon>Panagrolaimomorpha</taxon>
        <taxon>Strongyloidoidea</taxon>
        <taxon>Steinernematidae</taxon>
        <taxon>Steinernema</taxon>
    </lineage>
</organism>
<keyword evidence="5" id="KW-0547">Nucleotide-binding</keyword>
<dbReference type="PROSITE" id="PS00211">
    <property type="entry name" value="ABC_TRANSPORTER_1"/>
    <property type="match status" value="1"/>
</dbReference>
<dbReference type="PANTHER" id="PTHR48041:SF104">
    <property type="entry name" value="ABC TRANSPORTER DOMAIN-CONTAINING PROTEIN"/>
    <property type="match status" value="1"/>
</dbReference>
<dbReference type="STRING" id="34508.A0A4U5LZG7"/>
<feature type="transmembrane region" description="Helical" evidence="10">
    <location>
        <begin position="601"/>
        <end position="622"/>
    </location>
</feature>
<dbReference type="InterPro" id="IPR043926">
    <property type="entry name" value="ABCG_dom"/>
</dbReference>
<evidence type="ECO:0000256" key="10">
    <source>
        <dbReference type="SAM" id="Phobius"/>
    </source>
</evidence>
<dbReference type="InterPro" id="IPR017871">
    <property type="entry name" value="ABC_transporter-like_CS"/>
</dbReference>
<proteinExistence type="inferred from homology"/>
<dbReference type="Pfam" id="PF00005">
    <property type="entry name" value="ABC_tran"/>
    <property type="match status" value="1"/>
</dbReference>
<keyword evidence="13" id="KW-1185">Reference proteome</keyword>
<feature type="compositionally biased region" description="Basic and acidic residues" evidence="9">
    <location>
        <begin position="10"/>
        <end position="27"/>
    </location>
</feature>
<evidence type="ECO:0000256" key="3">
    <source>
        <dbReference type="ARBA" id="ARBA00022448"/>
    </source>
</evidence>
<dbReference type="Pfam" id="PF19055">
    <property type="entry name" value="ABC2_membrane_7"/>
    <property type="match status" value="1"/>
</dbReference>
<keyword evidence="6" id="KW-0067">ATP-binding</keyword>
<dbReference type="InterPro" id="IPR050352">
    <property type="entry name" value="ABCG_transporters"/>
</dbReference>
<dbReference type="SUPFAM" id="SSF52540">
    <property type="entry name" value="P-loop containing nucleoside triphosphate hydrolases"/>
    <property type="match status" value="1"/>
</dbReference>
<dbReference type="PANTHER" id="PTHR48041">
    <property type="entry name" value="ABC TRANSPORTER G FAMILY MEMBER 28"/>
    <property type="match status" value="1"/>
</dbReference>
<dbReference type="Proteomes" id="UP000298663">
    <property type="component" value="Unassembled WGS sequence"/>
</dbReference>
<evidence type="ECO:0000256" key="1">
    <source>
        <dbReference type="ARBA" id="ARBA00004141"/>
    </source>
</evidence>
<comment type="similarity">
    <text evidence="2">Belongs to the ABC transporter superfamily. ABCG family. Eye pigment precursor importer (TC 3.A.1.204) subfamily.</text>
</comment>
<reference evidence="12 13" key="1">
    <citation type="journal article" date="2015" name="Genome Biol.">
        <title>Comparative genomics of Steinernema reveals deeply conserved gene regulatory networks.</title>
        <authorList>
            <person name="Dillman A.R."/>
            <person name="Macchietto M."/>
            <person name="Porter C.F."/>
            <person name="Rogers A."/>
            <person name="Williams B."/>
            <person name="Antoshechkin I."/>
            <person name="Lee M.M."/>
            <person name="Goodwin Z."/>
            <person name="Lu X."/>
            <person name="Lewis E.E."/>
            <person name="Goodrich-Blair H."/>
            <person name="Stock S.P."/>
            <person name="Adams B.J."/>
            <person name="Sternberg P.W."/>
            <person name="Mortazavi A."/>
        </authorList>
    </citation>
    <scope>NUCLEOTIDE SEQUENCE [LARGE SCALE GENOMIC DNA]</scope>
    <source>
        <strain evidence="12 13">ALL</strain>
    </source>
</reference>
<dbReference type="InterPro" id="IPR027417">
    <property type="entry name" value="P-loop_NTPase"/>
</dbReference>
<feature type="transmembrane region" description="Helical" evidence="10">
    <location>
        <begin position="696"/>
        <end position="720"/>
    </location>
</feature>
<reference evidence="12 13" key="2">
    <citation type="journal article" date="2019" name="G3 (Bethesda)">
        <title>Hybrid Assembly of the Genome of the Entomopathogenic Nematode Steinernema carpocapsae Identifies the X-Chromosome.</title>
        <authorList>
            <person name="Serra L."/>
            <person name="Macchietto M."/>
            <person name="Macias-Munoz A."/>
            <person name="McGill C.J."/>
            <person name="Rodriguez I.M."/>
            <person name="Rodriguez B."/>
            <person name="Murad R."/>
            <person name="Mortazavi A."/>
        </authorList>
    </citation>
    <scope>NUCLEOTIDE SEQUENCE [LARGE SCALE GENOMIC DNA]</scope>
    <source>
        <strain evidence="12 13">ALL</strain>
    </source>
</reference>
<keyword evidence="8 10" id="KW-0472">Membrane</keyword>
<feature type="domain" description="ABC transporter" evidence="11">
    <location>
        <begin position="102"/>
        <end position="347"/>
    </location>
</feature>
<keyword evidence="3" id="KW-0813">Transport</keyword>
<comment type="caution">
    <text evidence="12">The sequence shown here is derived from an EMBL/GenBank/DDBJ whole genome shotgun (WGS) entry which is preliminary data.</text>
</comment>
<evidence type="ECO:0000256" key="9">
    <source>
        <dbReference type="SAM" id="MobiDB-lite"/>
    </source>
</evidence>
<evidence type="ECO:0000256" key="6">
    <source>
        <dbReference type="ARBA" id="ARBA00022840"/>
    </source>
</evidence>
<feature type="transmembrane region" description="Helical" evidence="10">
    <location>
        <begin position="543"/>
        <end position="560"/>
    </location>
</feature>
<dbReference type="GO" id="GO:0005524">
    <property type="term" value="F:ATP binding"/>
    <property type="evidence" value="ECO:0007669"/>
    <property type="project" value="UniProtKB-KW"/>
</dbReference>
<feature type="transmembrane region" description="Helical" evidence="10">
    <location>
        <begin position="567"/>
        <end position="589"/>
    </location>
</feature>
<dbReference type="GO" id="GO:0140359">
    <property type="term" value="F:ABC-type transporter activity"/>
    <property type="evidence" value="ECO:0007669"/>
    <property type="project" value="InterPro"/>
</dbReference>
<dbReference type="EMBL" id="AZBU02000011">
    <property type="protein sequence ID" value="TKR61717.1"/>
    <property type="molecule type" value="Genomic_DNA"/>
</dbReference>